<feature type="binding site" evidence="7">
    <location>
        <position position="67"/>
    </location>
    <ligand>
        <name>Mg(2+)</name>
        <dbReference type="ChEBI" id="CHEBI:18420"/>
        <label>1</label>
        <note>catalytic</note>
    </ligand>
</feature>
<dbReference type="PROSITE" id="PS00630">
    <property type="entry name" value="IMP_2"/>
    <property type="match status" value="1"/>
</dbReference>
<dbReference type="PANTHER" id="PTHR20854:SF4">
    <property type="entry name" value="INOSITOL-1-MONOPHOSPHATASE-RELATED"/>
    <property type="match status" value="1"/>
</dbReference>
<evidence type="ECO:0000256" key="7">
    <source>
        <dbReference type="PIRSR" id="PIRSR600760-2"/>
    </source>
</evidence>
<dbReference type="AlphaFoldDB" id="A0A9D7QLD9"/>
<comment type="caution">
    <text evidence="9">The sequence shown here is derived from an EMBL/GenBank/DDBJ whole genome shotgun (WGS) entry which is preliminary data.</text>
</comment>
<dbReference type="Gene3D" id="3.40.190.80">
    <property type="match status" value="1"/>
</dbReference>
<comment type="similarity">
    <text evidence="3 8">Belongs to the inositol monophosphatase superfamily.</text>
</comment>
<dbReference type="EMBL" id="JADKBR010000017">
    <property type="protein sequence ID" value="MBK8891272.1"/>
    <property type="molecule type" value="Genomic_DNA"/>
</dbReference>
<dbReference type="GO" id="GO:0008934">
    <property type="term" value="F:inositol monophosphate 1-phosphatase activity"/>
    <property type="evidence" value="ECO:0007669"/>
    <property type="project" value="InterPro"/>
</dbReference>
<dbReference type="InterPro" id="IPR020550">
    <property type="entry name" value="Inositol_monophosphatase_CS"/>
</dbReference>
<dbReference type="CDD" id="cd01639">
    <property type="entry name" value="IMPase"/>
    <property type="match status" value="1"/>
</dbReference>
<dbReference type="FunFam" id="3.30.540.10:FF:000003">
    <property type="entry name" value="Inositol-1-monophosphatase"/>
    <property type="match status" value="1"/>
</dbReference>
<dbReference type="Gene3D" id="3.30.540.10">
    <property type="entry name" value="Fructose-1,6-Bisphosphatase, subunit A, domain 1"/>
    <property type="match status" value="1"/>
</dbReference>
<accession>A0A9D7QLD9</accession>
<dbReference type="GO" id="GO:0046872">
    <property type="term" value="F:metal ion binding"/>
    <property type="evidence" value="ECO:0007669"/>
    <property type="project" value="UniProtKB-KW"/>
</dbReference>
<sequence>MHPALNIAIKAALRAGKIINRASNDLDLLKVETKQPNDFVTEVDRKAEATIINTLHEAYPQYGILAEESGATAAKGAGSGEYRWIIDPLDGTTNFIHGLPQYAISIALAKGSSVEQAVVFDPCRNELFTASRGAGAFLNERRIRVSRRTKLQDSLLGTGFPYRMFDHIDTYLAIFKELTRKSAGQRRPGAASLDLAYVACGRYDGFWEFGLAPWDMAAGALLISEAGGLVSDMRGEATYMTSGNIIAGTPKVFAQLLKVIQEQLPDSVKA</sequence>
<dbReference type="SUPFAM" id="SSF56655">
    <property type="entry name" value="Carbohydrate phosphatase"/>
    <property type="match status" value="1"/>
</dbReference>
<dbReference type="InterPro" id="IPR033942">
    <property type="entry name" value="IMPase"/>
</dbReference>
<dbReference type="Proteomes" id="UP000808146">
    <property type="component" value="Unassembled WGS sequence"/>
</dbReference>
<dbReference type="GO" id="GO:0006020">
    <property type="term" value="P:inositol metabolic process"/>
    <property type="evidence" value="ECO:0007669"/>
    <property type="project" value="TreeGrafter"/>
</dbReference>
<evidence type="ECO:0000313" key="9">
    <source>
        <dbReference type="EMBL" id="MBK8891272.1"/>
    </source>
</evidence>
<keyword evidence="5 8" id="KW-0378">Hydrolase</keyword>
<dbReference type="GO" id="GO:0007165">
    <property type="term" value="P:signal transduction"/>
    <property type="evidence" value="ECO:0007669"/>
    <property type="project" value="TreeGrafter"/>
</dbReference>
<feature type="binding site" evidence="7">
    <location>
        <position position="89"/>
    </location>
    <ligand>
        <name>Mg(2+)</name>
        <dbReference type="ChEBI" id="CHEBI:18420"/>
        <label>1</label>
        <note>catalytic</note>
    </ligand>
</feature>
<organism evidence="9 10">
    <name type="scientific">Candidatus Dechloromonas phosphorivorans</name>
    <dbReference type="NCBI Taxonomy" id="2899244"/>
    <lineage>
        <taxon>Bacteria</taxon>
        <taxon>Pseudomonadati</taxon>
        <taxon>Pseudomonadota</taxon>
        <taxon>Betaproteobacteria</taxon>
        <taxon>Rhodocyclales</taxon>
        <taxon>Azonexaceae</taxon>
        <taxon>Dechloromonas</taxon>
    </lineage>
</organism>
<dbReference type="InterPro" id="IPR022337">
    <property type="entry name" value="Inositol_monophosphatase_SuhB"/>
</dbReference>
<feature type="binding site" evidence="7">
    <location>
        <position position="87"/>
    </location>
    <ligand>
        <name>Mg(2+)</name>
        <dbReference type="ChEBI" id="CHEBI:18420"/>
        <label>1</label>
        <note>catalytic</note>
    </ligand>
</feature>
<gene>
    <name evidence="9" type="ORF">IPN75_13350</name>
</gene>
<evidence type="ECO:0000256" key="8">
    <source>
        <dbReference type="RuleBase" id="RU364068"/>
    </source>
</evidence>
<evidence type="ECO:0000256" key="4">
    <source>
        <dbReference type="ARBA" id="ARBA00022723"/>
    </source>
</evidence>
<dbReference type="GO" id="GO:0046854">
    <property type="term" value="P:phosphatidylinositol phosphate biosynthetic process"/>
    <property type="evidence" value="ECO:0007669"/>
    <property type="project" value="InterPro"/>
</dbReference>
<dbReference type="EC" id="3.1.3.25" evidence="8"/>
<evidence type="ECO:0000256" key="2">
    <source>
        <dbReference type="ARBA" id="ARBA00001946"/>
    </source>
</evidence>
<dbReference type="PRINTS" id="PR00377">
    <property type="entry name" value="IMPHPHTASES"/>
</dbReference>
<protein>
    <recommendedName>
        <fullName evidence="8">Inositol-1-monophosphatase</fullName>
        <ecNumber evidence="8">3.1.3.25</ecNumber>
    </recommendedName>
</protein>
<dbReference type="InterPro" id="IPR000760">
    <property type="entry name" value="Inositol_monophosphatase-like"/>
</dbReference>
<dbReference type="InterPro" id="IPR020583">
    <property type="entry name" value="Inositol_monoP_metal-BS"/>
</dbReference>
<dbReference type="PANTHER" id="PTHR20854">
    <property type="entry name" value="INOSITOL MONOPHOSPHATASE"/>
    <property type="match status" value="1"/>
</dbReference>
<proteinExistence type="inferred from homology"/>
<comment type="catalytic activity">
    <reaction evidence="1 8">
        <text>a myo-inositol phosphate + H2O = myo-inositol + phosphate</text>
        <dbReference type="Rhea" id="RHEA:24056"/>
        <dbReference type="ChEBI" id="CHEBI:15377"/>
        <dbReference type="ChEBI" id="CHEBI:17268"/>
        <dbReference type="ChEBI" id="CHEBI:43474"/>
        <dbReference type="ChEBI" id="CHEBI:84139"/>
        <dbReference type="EC" id="3.1.3.25"/>
    </reaction>
</comment>
<evidence type="ECO:0000256" key="3">
    <source>
        <dbReference type="ARBA" id="ARBA00009759"/>
    </source>
</evidence>
<feature type="binding site" evidence="7">
    <location>
        <position position="90"/>
    </location>
    <ligand>
        <name>Mg(2+)</name>
        <dbReference type="ChEBI" id="CHEBI:18420"/>
        <label>2</label>
    </ligand>
</feature>
<name>A0A9D7QLD9_9RHOO</name>
<evidence type="ECO:0000256" key="5">
    <source>
        <dbReference type="ARBA" id="ARBA00022801"/>
    </source>
</evidence>
<feature type="binding site" evidence="7">
    <location>
        <position position="215"/>
    </location>
    <ligand>
        <name>Mg(2+)</name>
        <dbReference type="ChEBI" id="CHEBI:18420"/>
        <label>1</label>
        <note>catalytic</note>
    </ligand>
</feature>
<evidence type="ECO:0000313" key="10">
    <source>
        <dbReference type="Proteomes" id="UP000808146"/>
    </source>
</evidence>
<comment type="cofactor">
    <cofactor evidence="2 7 8">
        <name>Mg(2+)</name>
        <dbReference type="ChEBI" id="CHEBI:18420"/>
    </cofactor>
</comment>
<keyword evidence="4 7" id="KW-0479">Metal-binding</keyword>
<keyword evidence="6 7" id="KW-0460">Magnesium</keyword>
<evidence type="ECO:0000256" key="1">
    <source>
        <dbReference type="ARBA" id="ARBA00001033"/>
    </source>
</evidence>
<evidence type="ECO:0000256" key="6">
    <source>
        <dbReference type="ARBA" id="ARBA00022842"/>
    </source>
</evidence>
<dbReference type="PROSITE" id="PS00629">
    <property type="entry name" value="IMP_1"/>
    <property type="match status" value="1"/>
</dbReference>
<dbReference type="Pfam" id="PF00459">
    <property type="entry name" value="Inositol_P"/>
    <property type="match status" value="1"/>
</dbReference>
<reference evidence="10" key="1">
    <citation type="journal article" date="2021" name="Nat. Commun.">
        <title>Connecting structure to function with the recovery of over 1000 high-quality metagenome-assembled genomes from activated sludge using long-read sequencing.</title>
        <authorList>
            <person name="Singleton C.M."/>
            <person name="Petriglieri F."/>
            <person name="Kristensen J.M."/>
            <person name="Kirkegaard R.H."/>
            <person name="Michaelsen T.Y."/>
            <person name="Andersen M.H."/>
            <person name="Kondrotaite Z."/>
            <person name="Karst S.M."/>
            <person name="Dueholm M.S."/>
            <person name="Nielsen P.H."/>
            <person name="Albertsen M."/>
        </authorList>
    </citation>
    <scope>NUCLEOTIDE SEQUENCE [LARGE SCALE GENOMIC DNA]</scope>
</reference>
<dbReference type="FunFam" id="3.40.190.80:FF:000002">
    <property type="entry name" value="Inositol-1-monophosphatase"/>
    <property type="match status" value="1"/>
</dbReference>
<dbReference type="PRINTS" id="PR01959">
    <property type="entry name" value="SBIMPHPHTASE"/>
</dbReference>